<comment type="caution">
    <text evidence="7">The sequence shown here is derived from an EMBL/GenBank/DDBJ whole genome shotgun (WGS) entry which is preliminary data.</text>
</comment>
<dbReference type="SUPFAM" id="SSF81296">
    <property type="entry name" value="E set domains"/>
    <property type="match status" value="1"/>
</dbReference>
<gene>
    <name evidence="7" type="ORF">AAE02nite_02650</name>
</gene>
<feature type="domain" description="IPT/TIG" evidence="6">
    <location>
        <begin position="220"/>
        <end position="309"/>
    </location>
</feature>
<accession>A0A512ASC6</accession>
<name>A0A512ASC6_9BACT</name>
<dbReference type="GO" id="GO:0008270">
    <property type="term" value="F:zinc ion binding"/>
    <property type="evidence" value="ECO:0007669"/>
    <property type="project" value="InterPro"/>
</dbReference>
<dbReference type="Gene3D" id="3.40.390.10">
    <property type="entry name" value="Collagenase (Catalytic Domain)"/>
    <property type="match status" value="1"/>
</dbReference>
<evidence type="ECO:0000259" key="6">
    <source>
        <dbReference type="Pfam" id="PF01833"/>
    </source>
</evidence>
<dbReference type="InterPro" id="IPR002909">
    <property type="entry name" value="IPT_dom"/>
</dbReference>
<dbReference type="OrthoDB" id="7574679at2"/>
<evidence type="ECO:0000259" key="5">
    <source>
        <dbReference type="Pfam" id="PF00413"/>
    </source>
</evidence>
<evidence type="ECO:0000256" key="3">
    <source>
        <dbReference type="ARBA" id="ARBA00022801"/>
    </source>
</evidence>
<dbReference type="InterPro" id="IPR014756">
    <property type="entry name" value="Ig_E-set"/>
</dbReference>
<dbReference type="GO" id="GO:0004222">
    <property type="term" value="F:metalloendopeptidase activity"/>
    <property type="evidence" value="ECO:0007669"/>
    <property type="project" value="InterPro"/>
</dbReference>
<dbReference type="GO" id="GO:0031012">
    <property type="term" value="C:extracellular matrix"/>
    <property type="evidence" value="ECO:0007669"/>
    <property type="project" value="InterPro"/>
</dbReference>
<keyword evidence="2" id="KW-0479">Metal-binding</keyword>
<evidence type="ECO:0000313" key="8">
    <source>
        <dbReference type="Proteomes" id="UP000321532"/>
    </source>
</evidence>
<dbReference type="InterPro" id="IPR013783">
    <property type="entry name" value="Ig-like_fold"/>
</dbReference>
<evidence type="ECO:0000313" key="7">
    <source>
        <dbReference type="EMBL" id="GEO02601.1"/>
    </source>
</evidence>
<dbReference type="EMBL" id="BJYS01000001">
    <property type="protein sequence ID" value="GEO02601.1"/>
    <property type="molecule type" value="Genomic_DNA"/>
</dbReference>
<keyword evidence="8" id="KW-1185">Reference proteome</keyword>
<keyword evidence="3" id="KW-0378">Hydrolase</keyword>
<dbReference type="Pfam" id="PF00413">
    <property type="entry name" value="Peptidase_M10"/>
    <property type="match status" value="1"/>
</dbReference>
<dbReference type="InterPro" id="IPR026444">
    <property type="entry name" value="Secre_tail"/>
</dbReference>
<dbReference type="SUPFAM" id="SSF55486">
    <property type="entry name" value="Metalloproteases ('zincins'), catalytic domain"/>
    <property type="match status" value="1"/>
</dbReference>
<dbReference type="CDD" id="cd00102">
    <property type="entry name" value="IPT"/>
    <property type="match status" value="1"/>
</dbReference>
<reference evidence="7 8" key="1">
    <citation type="submission" date="2019-07" db="EMBL/GenBank/DDBJ databases">
        <title>Whole genome shotgun sequence of Adhaeribacter aerolatus NBRC 106133.</title>
        <authorList>
            <person name="Hosoyama A."/>
            <person name="Uohara A."/>
            <person name="Ohji S."/>
            <person name="Ichikawa N."/>
        </authorList>
    </citation>
    <scope>NUCLEOTIDE SEQUENCE [LARGE SCALE GENOMIC DNA]</scope>
    <source>
        <strain evidence="7 8">NBRC 106133</strain>
    </source>
</reference>
<dbReference type="GO" id="GO:0006508">
    <property type="term" value="P:proteolysis"/>
    <property type="evidence" value="ECO:0007669"/>
    <property type="project" value="UniProtKB-KW"/>
</dbReference>
<dbReference type="Gene3D" id="2.60.40.10">
    <property type="entry name" value="Immunoglobulins"/>
    <property type="match status" value="1"/>
</dbReference>
<protein>
    <submittedName>
        <fullName evidence="7">Uncharacterized protein</fullName>
    </submittedName>
</protein>
<keyword evidence="4" id="KW-0862">Zinc</keyword>
<sequence length="716" mass="79166">MSGKINFSPHPWFTYIKIVFLYWLIIIPEPGKAQDACMLVPAPLPQRVEQATVILEGKVVAQKSFWDAGHQNIYTANTVEVYKILKGRLAAPEQVEIITEGGTVGDKMHVYSATLALKPGQQGIFFLEPLGFPAANQVLTNLVRFSVYSSLQGFIRYQLPGLTAREPFRTYHSIQNELYPLLLAFPDLKLITIKENADLNKPVIYPNPVPNRAARTQAIPAISGFSPDTITAGTGSVLTITGQNFGSSRDSGFVEFKNANDGGATYIKPLASDYISWSDNLIRVKVPSIPADDGTGVAGTGQFRVMNGTDTRAATSPAELAIRYAVSNVLKEEKAYQPYHIDANGNGGYTIQFAANVPEAARAAFRRSMQTWTCYTNINWVADAVTSTAIISAEDNINLVRLADAGSLPSNVLGRTVSRYQGCQLGSNYSYLVSEFDFEFNDRTSWQFGPATPAINQFDFETTTLHELGHAHQLAHMIQPRSVMHYSISRTQVTRSLSGRNDVEGGNHVTNRSFQNNICNHTRMVPRVSADCTLPANLLSFEAVLQTNGTALLTWVNQNESNLAFYEIQKSIDAIAWHALARQAASSTNGRSYTFTDPRPGTGFTYYRLRLGNKDNQYNFSPSRRIGTDTGLAAGLQLFPNPIQEHNLHFAYQAPANGRILIRIYDIVGREHTLLVRNVTAGSNPFYFSMPGLKSGLYVLQVIQEKEVHQARFIKP</sequence>
<dbReference type="Proteomes" id="UP000321532">
    <property type="component" value="Unassembled WGS sequence"/>
</dbReference>
<organism evidence="7 8">
    <name type="scientific">Adhaeribacter aerolatus</name>
    <dbReference type="NCBI Taxonomy" id="670289"/>
    <lineage>
        <taxon>Bacteria</taxon>
        <taxon>Pseudomonadati</taxon>
        <taxon>Bacteroidota</taxon>
        <taxon>Cytophagia</taxon>
        <taxon>Cytophagales</taxon>
        <taxon>Hymenobacteraceae</taxon>
        <taxon>Adhaeribacter</taxon>
    </lineage>
</organism>
<dbReference type="NCBIfam" id="TIGR04183">
    <property type="entry name" value="Por_Secre_tail"/>
    <property type="match status" value="1"/>
</dbReference>
<dbReference type="InterPro" id="IPR024079">
    <property type="entry name" value="MetalloPept_cat_dom_sf"/>
</dbReference>
<evidence type="ECO:0000256" key="2">
    <source>
        <dbReference type="ARBA" id="ARBA00022723"/>
    </source>
</evidence>
<dbReference type="AlphaFoldDB" id="A0A512ASC6"/>
<dbReference type="Pfam" id="PF01833">
    <property type="entry name" value="TIG"/>
    <property type="match status" value="1"/>
</dbReference>
<feature type="domain" description="Peptidase M10 metallopeptidase" evidence="5">
    <location>
        <begin position="434"/>
        <end position="504"/>
    </location>
</feature>
<keyword evidence="1" id="KW-0645">Protease</keyword>
<proteinExistence type="predicted"/>
<evidence type="ECO:0000256" key="1">
    <source>
        <dbReference type="ARBA" id="ARBA00022670"/>
    </source>
</evidence>
<evidence type="ECO:0000256" key="4">
    <source>
        <dbReference type="ARBA" id="ARBA00022833"/>
    </source>
</evidence>
<dbReference type="InterPro" id="IPR001818">
    <property type="entry name" value="Pept_M10_metallopeptidase"/>
</dbReference>